<comment type="caution">
    <text evidence="1">The sequence shown here is derived from an EMBL/GenBank/DDBJ whole genome shotgun (WGS) entry which is preliminary data.</text>
</comment>
<gene>
    <name evidence="1" type="ORF">DLJ53_04735</name>
</gene>
<evidence type="ECO:0000313" key="2">
    <source>
        <dbReference type="Proteomes" id="UP000249590"/>
    </source>
</evidence>
<dbReference type="OrthoDB" id="54411at2"/>
<dbReference type="SUPFAM" id="SSF48452">
    <property type="entry name" value="TPR-like"/>
    <property type="match status" value="1"/>
</dbReference>
<evidence type="ECO:0000313" key="1">
    <source>
        <dbReference type="EMBL" id="RAI03785.1"/>
    </source>
</evidence>
<dbReference type="RefSeq" id="WP_111342773.1">
    <property type="nucleotide sequence ID" value="NZ_QHHQ01000001.1"/>
</dbReference>
<dbReference type="EMBL" id="QHHQ01000001">
    <property type="protein sequence ID" value="RAI03785.1"/>
    <property type="molecule type" value="Genomic_DNA"/>
</dbReference>
<dbReference type="InterPro" id="IPR011990">
    <property type="entry name" value="TPR-like_helical_dom_sf"/>
</dbReference>
<sequence length="541" mass="58150">MKGIDTPEPTAVRDQLERIVASADFEASNRNRRFLEYIVEETLAGRQDLIKAYAIATCVFGRGADFDPQVDSIVRIEAGRLRRTLERYYLTSGRVDPVVISIPKGSYVPEFVRNVPRAAGSAPAAPAATRERRGVSILVPGFEEEGDQSLYPNLTRGFTRHVIAGLTRFTELSVFGPGTSALQGETAERDIDYLLTGGTTISPLQFGAEVLLVEVRTGRCLWGDVFERAVETGGLAEALTEVAGAVVRALAQPYGAIFVARSREVDPANAGALSSSASVLLFRRYARTFDRSLQETVRRALEAAIQRDPEDAEACSCLSQVHTDMLRFGGAPTPAGADHGRQALDLARRAIDLAPNSSRSHHALSRAYWFAGDVAGSFEELQIARALNPNDTAILADLGQQHAVMAQWDEAIPLLETAYARNPGLPSSYRIGFALFHFAHGRFAEALAEARKIDVSGVVYGAVMVAASAIRLGLDTEAGRAVHAVTEIDPDYGRHAALDLAWRNVDPALAAAVLEALGDAGLPAGPGSAATRAVPLRPVRR</sequence>
<accession>A0A8B2P003</accession>
<name>A0A8B2P003_9HYPH</name>
<keyword evidence="2" id="KW-1185">Reference proteome</keyword>
<organism evidence="1 2">
    <name type="scientific">Acuticoccus sediminis</name>
    <dbReference type="NCBI Taxonomy" id="2184697"/>
    <lineage>
        <taxon>Bacteria</taxon>
        <taxon>Pseudomonadati</taxon>
        <taxon>Pseudomonadota</taxon>
        <taxon>Alphaproteobacteria</taxon>
        <taxon>Hyphomicrobiales</taxon>
        <taxon>Amorphaceae</taxon>
        <taxon>Acuticoccus</taxon>
    </lineage>
</organism>
<dbReference type="Proteomes" id="UP000249590">
    <property type="component" value="Unassembled WGS sequence"/>
</dbReference>
<protein>
    <recommendedName>
        <fullName evidence="3">TolB amino-terminal domain-containing protein</fullName>
    </recommendedName>
</protein>
<evidence type="ECO:0008006" key="3">
    <source>
        <dbReference type="Google" id="ProtNLM"/>
    </source>
</evidence>
<dbReference type="Gene3D" id="1.25.40.10">
    <property type="entry name" value="Tetratricopeptide repeat domain"/>
    <property type="match status" value="1"/>
</dbReference>
<proteinExistence type="predicted"/>
<dbReference type="AlphaFoldDB" id="A0A8B2P003"/>
<reference evidence="1 2" key="1">
    <citation type="submission" date="2018-05" db="EMBL/GenBank/DDBJ databases">
        <title>Acuticoccus sediminis sp. nov., isolated from deep-sea sediment of Indian Ocean.</title>
        <authorList>
            <person name="Liu X."/>
            <person name="Lai Q."/>
            <person name="Du Y."/>
            <person name="Sun F."/>
            <person name="Zhang X."/>
            <person name="Wang S."/>
            <person name="Shao Z."/>
        </authorList>
    </citation>
    <scope>NUCLEOTIDE SEQUENCE [LARGE SCALE GENOMIC DNA]</scope>
    <source>
        <strain evidence="1 2">PTG4-2</strain>
    </source>
</reference>